<feature type="region of interest" description="Disordered" evidence="2">
    <location>
        <begin position="199"/>
        <end position="227"/>
    </location>
</feature>
<dbReference type="InterPro" id="IPR000330">
    <property type="entry name" value="SNF2_N"/>
</dbReference>
<dbReference type="InterPro" id="IPR049730">
    <property type="entry name" value="SNF2/RAD54-like_C"/>
</dbReference>
<dbReference type="InterPro" id="IPR014001">
    <property type="entry name" value="Helicase_ATP-bd"/>
</dbReference>
<dbReference type="InterPro" id="IPR001650">
    <property type="entry name" value="Helicase_C-like"/>
</dbReference>
<organism evidence="5">
    <name type="scientific">Attheya septentrionalis</name>
    <dbReference type="NCBI Taxonomy" id="420275"/>
    <lineage>
        <taxon>Eukaryota</taxon>
        <taxon>Sar</taxon>
        <taxon>Stramenopiles</taxon>
        <taxon>Ochrophyta</taxon>
        <taxon>Bacillariophyta</taxon>
        <taxon>Coscinodiscophyceae</taxon>
        <taxon>Chaetocerotophycidae</taxon>
        <taxon>Chaetocerotales</taxon>
        <taxon>Attheyaceae</taxon>
        <taxon>Attheya</taxon>
    </lineage>
</organism>
<dbReference type="SMART" id="SM00726">
    <property type="entry name" value="UIM"/>
    <property type="match status" value="2"/>
</dbReference>
<feature type="domain" description="Helicase C-terminal" evidence="4">
    <location>
        <begin position="742"/>
        <end position="908"/>
    </location>
</feature>
<reference evidence="5" key="1">
    <citation type="submission" date="2021-01" db="EMBL/GenBank/DDBJ databases">
        <authorList>
            <person name="Corre E."/>
            <person name="Pelletier E."/>
            <person name="Niang G."/>
            <person name="Scheremetjew M."/>
            <person name="Finn R."/>
            <person name="Kale V."/>
            <person name="Holt S."/>
            <person name="Cochrane G."/>
            <person name="Meng A."/>
            <person name="Brown T."/>
            <person name="Cohen L."/>
        </authorList>
    </citation>
    <scope>NUCLEOTIDE SEQUENCE</scope>
    <source>
        <strain evidence="5">CCMP2084</strain>
    </source>
</reference>
<dbReference type="CDD" id="cd18793">
    <property type="entry name" value="SF2_C_SNF"/>
    <property type="match status" value="1"/>
</dbReference>
<feature type="compositionally biased region" description="Basic residues" evidence="2">
    <location>
        <begin position="124"/>
        <end position="139"/>
    </location>
</feature>
<feature type="region of interest" description="Disordered" evidence="2">
    <location>
        <begin position="103"/>
        <end position="177"/>
    </location>
</feature>
<dbReference type="SMART" id="SM00487">
    <property type="entry name" value="DEXDc"/>
    <property type="match status" value="1"/>
</dbReference>
<dbReference type="Gene3D" id="3.40.50.10810">
    <property type="entry name" value="Tandem AAA-ATPase domain"/>
    <property type="match status" value="1"/>
</dbReference>
<dbReference type="AlphaFoldDB" id="A0A7S2XNA1"/>
<dbReference type="Gene3D" id="3.40.50.300">
    <property type="entry name" value="P-loop containing nucleotide triphosphate hydrolases"/>
    <property type="match status" value="1"/>
</dbReference>
<dbReference type="PROSITE" id="PS51194">
    <property type="entry name" value="HELICASE_CTER"/>
    <property type="match status" value="1"/>
</dbReference>
<dbReference type="GO" id="GO:0016787">
    <property type="term" value="F:hydrolase activity"/>
    <property type="evidence" value="ECO:0007669"/>
    <property type="project" value="UniProtKB-KW"/>
</dbReference>
<protein>
    <submittedName>
        <fullName evidence="5">Uncharacterized protein</fullName>
    </submittedName>
</protein>
<dbReference type="Pfam" id="PF00176">
    <property type="entry name" value="SNF2-rel_dom"/>
    <property type="match status" value="1"/>
</dbReference>
<dbReference type="InterPro" id="IPR003903">
    <property type="entry name" value="UIM_dom"/>
</dbReference>
<sequence length="925" mass="104171">MEIEAHNHANPPVVKQQQLQLQKQSRASPKESDSDYEEKIIEKNDTDEDEEEEDPMLKRAIQQSLRDSHKQAGGHSSLAFLCDSSDEDTEAIALAKKASLKDLSKKRLRKGKSNDELAQTNSRKTQKLTKRTKTTKVRTKVVEVLSSSSDDDEGNGNDDEKQESYNYEEEEDANHKEASKVLQIANSLSATVLNRMQSWAGQVQQTQTQTQTKTSGHDDDRGGGGGTKLPELIVDGALSLVRLHRDIDDPVQAANANMESAQGQAATSSMGERWISNDTMCRLCPKIKLADYQLIGVNWMALLHSMKCDLTQKNGDMVASGNADSEDDDDEEYGKAPKKKSSRNGKKANVNGVLADEMGLGKTVQTIAFLAWLKFGSKKAATANGRDVVSSNKSRPHIIVVPASVLGNWEKEFKIVCPELVVVKYHGPMSEREQIRYRLKKVLAGRMPLDVILTTYSYFSGEKADDRNFLRKFHYEYMIVDEAHCLKNPRGMRYQNLDRVNTEHRLLLTGTPVQNSPKELMSLLCFLMPLFSSQQSRDDRDGGEEMLEHFISIENENVSKKDAGSDRDREARAYMKLKQLLAPFILRRLKCNVGLQGLPPKVRKVEFVPFDKSSRSLYDSVISSHLSRGTKDENSETTDADHCQHIFTALRKAANHPLLLRTRHKSKEDINDLSNILFLQGYFGRDATCTEELVKRELKKFSDFDVHCAAIELIKECKALEPRLSRYTLSEEDLFCSPKFARLRSLVPKLVAEGHRVLIFSQWTRCLDLLGCMMDSIQLQFLRLDGQTDIKERQSMIDEFNNDPSIPIFLLSTRAGGLGLNLAAADTVILHDLDFNPFNDIQAEDRCHRFGQTKVVTVYKLVTEGTVDADIYAMQERKARMNAAIFENEGESTGKKKAKKKSEEKEAMASIVQTAVDRFLLSPSK</sequence>
<feature type="domain" description="Helicase ATP-binding" evidence="3">
    <location>
        <begin position="343"/>
        <end position="530"/>
    </location>
</feature>
<dbReference type="GO" id="GO:0005524">
    <property type="term" value="F:ATP binding"/>
    <property type="evidence" value="ECO:0007669"/>
    <property type="project" value="InterPro"/>
</dbReference>
<keyword evidence="1" id="KW-0378">Hydrolase</keyword>
<dbReference type="Pfam" id="PF00271">
    <property type="entry name" value="Helicase_C"/>
    <property type="match status" value="1"/>
</dbReference>
<dbReference type="InterPro" id="IPR027417">
    <property type="entry name" value="P-loop_NTPase"/>
</dbReference>
<proteinExistence type="predicted"/>
<feature type="region of interest" description="Disordered" evidence="2">
    <location>
        <begin position="886"/>
        <end position="905"/>
    </location>
</feature>
<feature type="compositionally biased region" description="Basic and acidic residues" evidence="2">
    <location>
        <begin position="28"/>
        <end position="44"/>
    </location>
</feature>
<evidence type="ECO:0000259" key="4">
    <source>
        <dbReference type="PROSITE" id="PS51194"/>
    </source>
</evidence>
<evidence type="ECO:0000313" key="5">
    <source>
        <dbReference type="EMBL" id="CAD9817349.1"/>
    </source>
</evidence>
<feature type="region of interest" description="Disordered" evidence="2">
    <location>
        <begin position="1"/>
        <end position="73"/>
    </location>
</feature>
<dbReference type="PROSITE" id="PS51192">
    <property type="entry name" value="HELICASE_ATP_BIND_1"/>
    <property type="match status" value="1"/>
</dbReference>
<feature type="compositionally biased region" description="Low complexity" evidence="2">
    <location>
        <begin position="11"/>
        <end position="24"/>
    </location>
</feature>
<dbReference type="EMBL" id="HBHQ01013777">
    <property type="protein sequence ID" value="CAD9817349.1"/>
    <property type="molecule type" value="Transcribed_RNA"/>
</dbReference>
<dbReference type="SMART" id="SM00490">
    <property type="entry name" value="HELICc"/>
    <property type="match status" value="1"/>
</dbReference>
<evidence type="ECO:0000259" key="3">
    <source>
        <dbReference type="PROSITE" id="PS51192"/>
    </source>
</evidence>
<evidence type="ECO:0000256" key="2">
    <source>
        <dbReference type="SAM" id="MobiDB-lite"/>
    </source>
</evidence>
<accession>A0A7S2XNA1</accession>
<dbReference type="PANTHER" id="PTHR10799">
    <property type="entry name" value="SNF2/RAD54 HELICASE FAMILY"/>
    <property type="match status" value="1"/>
</dbReference>
<dbReference type="InterPro" id="IPR038718">
    <property type="entry name" value="SNF2-like_sf"/>
</dbReference>
<feature type="region of interest" description="Disordered" evidence="2">
    <location>
        <begin position="319"/>
        <end position="346"/>
    </location>
</feature>
<gene>
    <name evidence="5" type="ORF">ASEP1449_LOCUS9181</name>
</gene>
<evidence type="ECO:0000256" key="1">
    <source>
        <dbReference type="ARBA" id="ARBA00022801"/>
    </source>
</evidence>
<feature type="compositionally biased region" description="Low complexity" evidence="2">
    <location>
        <begin position="204"/>
        <end position="214"/>
    </location>
</feature>
<name>A0A7S2XNA1_9STRA</name>
<dbReference type="SUPFAM" id="SSF52540">
    <property type="entry name" value="P-loop containing nucleoside triphosphate hydrolases"/>
    <property type="match status" value="2"/>
</dbReference>
<feature type="compositionally biased region" description="Acidic residues" evidence="2">
    <location>
        <begin position="45"/>
        <end position="54"/>
    </location>
</feature>
<feature type="compositionally biased region" description="Basic residues" evidence="2">
    <location>
        <begin position="336"/>
        <end position="346"/>
    </location>
</feature>